<reference evidence="3" key="1">
    <citation type="submission" date="2025-08" db="UniProtKB">
        <authorList>
            <consortium name="RefSeq"/>
        </authorList>
    </citation>
    <scope>IDENTIFICATION</scope>
    <source>
        <tissue evidence="3">Whole sample</tissue>
    </source>
</reference>
<dbReference type="GO" id="GO:0015074">
    <property type="term" value="P:DNA integration"/>
    <property type="evidence" value="ECO:0007669"/>
    <property type="project" value="InterPro"/>
</dbReference>
<evidence type="ECO:0000313" key="3">
    <source>
        <dbReference type="RefSeq" id="XP_022311161.1"/>
    </source>
</evidence>
<dbReference type="KEGG" id="cvn:111116456"/>
<gene>
    <name evidence="3" type="primary">LOC111116456</name>
</gene>
<sequence length="263" mass="29630">MLLTPYILFFITESMITPEKILTLLKSRKVKCVERLLEDPRLLLDNRDLLYACRNYIMFCILVANGQRVGAIQAITPAAIDKARLTADGAVVTIAKHKRDYMGPAHVAFPQPLWNHVLAYTHCLRNFPGYDVRALRKSSIFVGFNPITQKATPLTTSAINKGINKLWSQVHSSSVSATKIRKSVVTHVRRSVPESRDTLAAHMSHMPGTADRYSCLYLSIFIISPVSSQTMKNERIYFKFSAITMLHGPKRWPCQCPRSSLPA</sequence>
<protein>
    <submittedName>
        <fullName evidence="3">Uncharacterized protein LOC111116456</fullName>
    </submittedName>
</protein>
<dbReference type="RefSeq" id="XP_022311161.1">
    <property type="nucleotide sequence ID" value="XM_022455453.1"/>
</dbReference>
<dbReference type="InterPro" id="IPR011010">
    <property type="entry name" value="DNA_brk_join_enz"/>
</dbReference>
<dbReference type="GO" id="GO:0006310">
    <property type="term" value="P:DNA recombination"/>
    <property type="evidence" value="ECO:0007669"/>
    <property type="project" value="UniProtKB-KW"/>
</dbReference>
<proteinExistence type="predicted"/>
<name>A0A8B8C8Q1_CRAVI</name>
<dbReference type="AlphaFoldDB" id="A0A8B8C8Q1"/>
<accession>A0A8B8C8Q1</accession>
<dbReference type="InterPro" id="IPR013762">
    <property type="entry name" value="Integrase-like_cat_sf"/>
</dbReference>
<keyword evidence="1" id="KW-0233">DNA recombination</keyword>
<dbReference type="GeneID" id="111116456"/>
<keyword evidence="2" id="KW-1185">Reference proteome</keyword>
<dbReference type="GO" id="GO:0003677">
    <property type="term" value="F:DNA binding"/>
    <property type="evidence" value="ECO:0007669"/>
    <property type="project" value="InterPro"/>
</dbReference>
<dbReference type="SUPFAM" id="SSF56349">
    <property type="entry name" value="DNA breaking-rejoining enzymes"/>
    <property type="match status" value="1"/>
</dbReference>
<dbReference type="OrthoDB" id="5960386at2759"/>
<evidence type="ECO:0000313" key="2">
    <source>
        <dbReference type="Proteomes" id="UP000694844"/>
    </source>
</evidence>
<dbReference type="Proteomes" id="UP000694844">
    <property type="component" value="Chromosome 10"/>
</dbReference>
<organism evidence="2 3">
    <name type="scientific">Crassostrea virginica</name>
    <name type="common">Eastern oyster</name>
    <dbReference type="NCBI Taxonomy" id="6565"/>
    <lineage>
        <taxon>Eukaryota</taxon>
        <taxon>Metazoa</taxon>
        <taxon>Spiralia</taxon>
        <taxon>Lophotrochozoa</taxon>
        <taxon>Mollusca</taxon>
        <taxon>Bivalvia</taxon>
        <taxon>Autobranchia</taxon>
        <taxon>Pteriomorphia</taxon>
        <taxon>Ostreida</taxon>
        <taxon>Ostreoidea</taxon>
        <taxon>Ostreidae</taxon>
        <taxon>Crassostrea</taxon>
    </lineage>
</organism>
<evidence type="ECO:0000256" key="1">
    <source>
        <dbReference type="ARBA" id="ARBA00023172"/>
    </source>
</evidence>
<dbReference type="Gene3D" id="1.10.443.10">
    <property type="entry name" value="Intergrase catalytic core"/>
    <property type="match status" value="1"/>
</dbReference>